<sequence length="564" mass="62046">MRGAHCTLCCDSQTKSIASLKYKAAVSLSYPTDKAHDPLQQGLLTIDRPKPFGRTLEIPLGRSGRIPTLIFASEKDQRHRQLTVCYGVWRRCVTLRVSTDAIYTAWWTALETAYMSLQLKQISRTLPSNINAQPEMELQEREGVNGTKEATMFDAVMKNEVPLLEVSTPTSALHDSYRDSWQSDEDPDELVVVGSTTEFTANLGAESSEFTTDMEAMKNARIWNVDHATCRPRDMAPSGACSDGGASSWIGSDVLGYLPGDLRDVMESCSSDSANSYSTNSSLASSVRDHLPSEVFDLLESCPIPTECVSSDSDEDSQCCSFNRDFAYALPHGENLFHRGYLRDSKSVKLSTSGSDVSVGESMAPTEDTTTVSTATASTRRDALDDALAAIEAGETSTAETFALPNRSGSTPFQRLLLRQRWSAKRNARRTGDDVASHSSRERVFTPNRPRRERSYGDDYTCQSGHGNISSPRPRAESTTGSAEGDATNSLTVGRINKARVEEIEEFALRRVSGTARASKKTIVVERITKAWADVARFAFRPNADIDTNHTDCHQQAVEYAHHN</sequence>
<gene>
    <name evidence="2" type="ORF">PF001_g2427</name>
</gene>
<accession>A0A6A4EQT6</accession>
<dbReference type="AlphaFoldDB" id="A0A6A4EQT6"/>
<feature type="compositionally biased region" description="Basic and acidic residues" evidence="1">
    <location>
        <begin position="430"/>
        <end position="444"/>
    </location>
</feature>
<proteinExistence type="predicted"/>
<dbReference type="EMBL" id="QXGE01000067">
    <property type="protein sequence ID" value="KAE9326484.1"/>
    <property type="molecule type" value="Genomic_DNA"/>
</dbReference>
<feature type="region of interest" description="Disordered" evidence="1">
    <location>
        <begin position="424"/>
        <end position="491"/>
    </location>
</feature>
<feature type="compositionally biased region" description="Low complexity" evidence="1">
    <location>
        <begin position="366"/>
        <end position="377"/>
    </location>
</feature>
<reference evidence="2 3" key="1">
    <citation type="submission" date="2018-08" db="EMBL/GenBank/DDBJ databases">
        <title>Genomic investigation of the strawberry pathogen Phytophthora fragariae indicates pathogenicity is determined by transcriptional variation in three key races.</title>
        <authorList>
            <person name="Adams T.M."/>
            <person name="Armitage A.D."/>
            <person name="Sobczyk M.K."/>
            <person name="Bates H.J."/>
            <person name="Dunwell J.M."/>
            <person name="Nellist C.F."/>
            <person name="Harrison R.J."/>
        </authorList>
    </citation>
    <scope>NUCLEOTIDE SEQUENCE [LARGE SCALE GENOMIC DNA]</scope>
    <source>
        <strain evidence="2 3">A4</strain>
    </source>
</reference>
<protein>
    <submittedName>
        <fullName evidence="2">Uncharacterized protein</fullName>
    </submittedName>
</protein>
<evidence type="ECO:0000256" key="1">
    <source>
        <dbReference type="SAM" id="MobiDB-lite"/>
    </source>
</evidence>
<evidence type="ECO:0000313" key="2">
    <source>
        <dbReference type="EMBL" id="KAE9326484.1"/>
    </source>
</evidence>
<organism evidence="2 3">
    <name type="scientific">Phytophthora fragariae</name>
    <dbReference type="NCBI Taxonomy" id="53985"/>
    <lineage>
        <taxon>Eukaryota</taxon>
        <taxon>Sar</taxon>
        <taxon>Stramenopiles</taxon>
        <taxon>Oomycota</taxon>
        <taxon>Peronosporomycetes</taxon>
        <taxon>Peronosporales</taxon>
        <taxon>Peronosporaceae</taxon>
        <taxon>Phytophthora</taxon>
    </lineage>
</organism>
<evidence type="ECO:0000313" key="3">
    <source>
        <dbReference type="Proteomes" id="UP000437068"/>
    </source>
</evidence>
<feature type="region of interest" description="Disordered" evidence="1">
    <location>
        <begin position="352"/>
        <end position="377"/>
    </location>
</feature>
<name>A0A6A4EQT6_9STRA</name>
<dbReference type="Proteomes" id="UP000437068">
    <property type="component" value="Unassembled WGS sequence"/>
</dbReference>
<comment type="caution">
    <text evidence="2">The sequence shown here is derived from an EMBL/GenBank/DDBJ whole genome shotgun (WGS) entry which is preliminary data.</text>
</comment>
<feature type="compositionally biased region" description="Polar residues" evidence="1">
    <location>
        <begin position="461"/>
        <end position="491"/>
    </location>
</feature>